<evidence type="ECO:0000313" key="1">
    <source>
        <dbReference type="EMBL" id="KAF5207361.1"/>
    </source>
</evidence>
<proteinExistence type="predicted"/>
<name>A0A7J6XC39_THATH</name>
<gene>
    <name evidence="1" type="ORF">FRX31_003052</name>
</gene>
<evidence type="ECO:0000313" key="2">
    <source>
        <dbReference type="Proteomes" id="UP000554482"/>
    </source>
</evidence>
<sequence length="72" mass="8158">ANIECGSSSPSARFDRFLCSLPDIGNNSYVVHLDNSTENWRQQKSISSQESDMPVLNPYHRVLKDANVYFHA</sequence>
<keyword evidence="2" id="KW-1185">Reference proteome</keyword>
<organism evidence="1 2">
    <name type="scientific">Thalictrum thalictroides</name>
    <name type="common">Rue-anemone</name>
    <name type="synonym">Anemone thalictroides</name>
    <dbReference type="NCBI Taxonomy" id="46969"/>
    <lineage>
        <taxon>Eukaryota</taxon>
        <taxon>Viridiplantae</taxon>
        <taxon>Streptophyta</taxon>
        <taxon>Embryophyta</taxon>
        <taxon>Tracheophyta</taxon>
        <taxon>Spermatophyta</taxon>
        <taxon>Magnoliopsida</taxon>
        <taxon>Ranunculales</taxon>
        <taxon>Ranunculaceae</taxon>
        <taxon>Thalictroideae</taxon>
        <taxon>Thalictrum</taxon>
    </lineage>
</organism>
<accession>A0A7J6XC39</accession>
<protein>
    <submittedName>
        <fullName evidence="1">Uncharacterized protein</fullName>
    </submittedName>
</protein>
<dbReference type="AlphaFoldDB" id="A0A7J6XC39"/>
<reference evidence="1 2" key="1">
    <citation type="submission" date="2020-06" db="EMBL/GenBank/DDBJ databases">
        <title>Transcriptomic and genomic resources for Thalictrum thalictroides and T. hernandezii: Facilitating candidate gene discovery in an emerging model plant lineage.</title>
        <authorList>
            <person name="Arias T."/>
            <person name="Riano-Pachon D.M."/>
            <person name="Di Stilio V.S."/>
        </authorList>
    </citation>
    <scope>NUCLEOTIDE SEQUENCE [LARGE SCALE GENOMIC DNA]</scope>
    <source>
        <strain evidence="2">cv. WT478/WT964</strain>
        <tissue evidence="1">Leaves</tissue>
    </source>
</reference>
<dbReference type="Proteomes" id="UP000554482">
    <property type="component" value="Unassembled WGS sequence"/>
</dbReference>
<feature type="non-terminal residue" evidence="1">
    <location>
        <position position="1"/>
    </location>
</feature>
<dbReference type="EMBL" id="JABWDY010001511">
    <property type="protein sequence ID" value="KAF5207361.1"/>
    <property type="molecule type" value="Genomic_DNA"/>
</dbReference>
<comment type="caution">
    <text evidence="1">The sequence shown here is derived from an EMBL/GenBank/DDBJ whole genome shotgun (WGS) entry which is preliminary data.</text>
</comment>